<dbReference type="Proteomes" id="UP001316189">
    <property type="component" value="Chromosome"/>
</dbReference>
<feature type="transmembrane region" description="Helical" evidence="1">
    <location>
        <begin position="206"/>
        <end position="226"/>
    </location>
</feature>
<evidence type="ECO:0000256" key="1">
    <source>
        <dbReference type="SAM" id="Phobius"/>
    </source>
</evidence>
<sequence>MSTTTLPAATPTLPAAPRPTRSGLTFGRLVASEWIKFRSLRSTWWTLAFALGGMVGISLIFGIGIRANAVSATDEDSMLGVLGLTFGYTAAQLALAVLGALTITGEYSTGMIRSTLAAAPRRLPALWAKLLVLTMVTVAVSFIGLALSYLVTLPLLSGTGVTVDLGNDETVRALLGVPLYLTAITLMAFAIGAIVRHSAGAITTTLGIMLVVPMVFSILGIFASWAPRVGAYMPTTAGEQIMSFGGIAGAGMVSDHSLSPWAGIGLLGGYVVVLLAVAAVLMRRRDA</sequence>
<name>A0ABY5L2P5_9CELL</name>
<dbReference type="PANTHER" id="PTHR37305:SF1">
    <property type="entry name" value="MEMBRANE PROTEIN"/>
    <property type="match status" value="1"/>
</dbReference>
<feature type="transmembrane region" description="Helical" evidence="1">
    <location>
        <begin position="261"/>
        <end position="282"/>
    </location>
</feature>
<organism evidence="2 3">
    <name type="scientific">Cellulomonas chengniuliangii</name>
    <dbReference type="NCBI Taxonomy" id="2968084"/>
    <lineage>
        <taxon>Bacteria</taxon>
        <taxon>Bacillati</taxon>
        <taxon>Actinomycetota</taxon>
        <taxon>Actinomycetes</taxon>
        <taxon>Micrococcales</taxon>
        <taxon>Cellulomonadaceae</taxon>
        <taxon>Cellulomonas</taxon>
    </lineage>
</organism>
<keyword evidence="1" id="KW-0812">Transmembrane</keyword>
<evidence type="ECO:0000313" key="2">
    <source>
        <dbReference type="EMBL" id="UUI76104.1"/>
    </source>
</evidence>
<dbReference type="PANTHER" id="PTHR37305">
    <property type="entry name" value="INTEGRAL MEMBRANE PROTEIN-RELATED"/>
    <property type="match status" value="1"/>
</dbReference>
<accession>A0ABY5L2P5</accession>
<feature type="transmembrane region" description="Helical" evidence="1">
    <location>
        <begin position="126"/>
        <end position="151"/>
    </location>
</feature>
<keyword evidence="1" id="KW-0472">Membrane</keyword>
<keyword evidence="3" id="KW-1185">Reference proteome</keyword>
<keyword evidence="1" id="KW-1133">Transmembrane helix</keyword>
<proteinExistence type="predicted"/>
<protein>
    <submittedName>
        <fullName evidence="2">ABC transporter permease</fullName>
    </submittedName>
</protein>
<reference evidence="2 3" key="1">
    <citation type="submission" date="2022-07" db="EMBL/GenBank/DDBJ databases">
        <title>Novel species in genus cellulomonas.</title>
        <authorList>
            <person name="Ye L."/>
        </authorList>
    </citation>
    <scope>NUCLEOTIDE SEQUENCE [LARGE SCALE GENOMIC DNA]</scope>
    <source>
        <strain evidence="3">zg-Y338</strain>
    </source>
</reference>
<feature type="transmembrane region" description="Helical" evidence="1">
    <location>
        <begin position="44"/>
        <end position="65"/>
    </location>
</feature>
<gene>
    <name evidence="2" type="ORF">NP064_04140</name>
</gene>
<feature type="transmembrane region" description="Helical" evidence="1">
    <location>
        <begin position="85"/>
        <end position="105"/>
    </location>
</feature>
<evidence type="ECO:0000313" key="3">
    <source>
        <dbReference type="Proteomes" id="UP001316189"/>
    </source>
</evidence>
<feature type="transmembrane region" description="Helical" evidence="1">
    <location>
        <begin position="171"/>
        <end position="194"/>
    </location>
</feature>
<dbReference type="Pfam" id="PF12730">
    <property type="entry name" value="ABC2_membrane_4"/>
    <property type="match status" value="1"/>
</dbReference>
<dbReference type="EMBL" id="CP101988">
    <property type="protein sequence ID" value="UUI76104.1"/>
    <property type="molecule type" value="Genomic_DNA"/>
</dbReference>
<dbReference type="RefSeq" id="WP_227567772.1">
    <property type="nucleotide sequence ID" value="NZ_CP101988.1"/>
</dbReference>